<evidence type="ECO:0008006" key="5">
    <source>
        <dbReference type="Google" id="ProtNLM"/>
    </source>
</evidence>
<evidence type="ECO:0000256" key="3">
    <source>
        <dbReference type="SAM" id="SignalP"/>
    </source>
</evidence>
<dbReference type="Pfam" id="PF07466">
    <property type="entry name" value="DUF1517"/>
    <property type="match status" value="1"/>
</dbReference>
<evidence type="ECO:0000313" key="4">
    <source>
        <dbReference type="EMBL" id="CAD9595352.1"/>
    </source>
</evidence>
<dbReference type="EMBL" id="HBGY01023610">
    <property type="protein sequence ID" value="CAD9595352.1"/>
    <property type="molecule type" value="Transcribed_RNA"/>
</dbReference>
<protein>
    <recommendedName>
        <fullName evidence="5">Peptidylprolyl isomerase</fullName>
    </recommendedName>
</protein>
<feature type="chain" id="PRO_5031144052" description="Peptidylprolyl isomerase" evidence="3">
    <location>
        <begin position="23"/>
        <end position="497"/>
    </location>
</feature>
<feature type="compositionally biased region" description="Basic and acidic residues" evidence="1">
    <location>
        <begin position="117"/>
        <end position="129"/>
    </location>
</feature>
<reference evidence="4" key="1">
    <citation type="submission" date="2021-01" db="EMBL/GenBank/DDBJ databases">
        <authorList>
            <person name="Corre E."/>
            <person name="Pelletier E."/>
            <person name="Niang G."/>
            <person name="Scheremetjew M."/>
            <person name="Finn R."/>
            <person name="Kale V."/>
            <person name="Holt S."/>
            <person name="Cochrane G."/>
            <person name="Meng A."/>
            <person name="Brown T."/>
            <person name="Cohen L."/>
        </authorList>
    </citation>
    <scope>NUCLEOTIDE SEQUENCE</scope>
    <source>
        <strain evidence="4">B650</strain>
    </source>
</reference>
<keyword evidence="2" id="KW-1133">Transmembrane helix</keyword>
<dbReference type="AlphaFoldDB" id="A0A7S2L4Q5"/>
<dbReference type="PANTHER" id="PTHR33975">
    <property type="entry name" value="MYELIN-ASSOCIATED OLIGODENDROCYTE BASIC PROTEIN"/>
    <property type="match status" value="1"/>
</dbReference>
<keyword evidence="2" id="KW-0472">Membrane</keyword>
<feature type="transmembrane region" description="Helical" evidence="2">
    <location>
        <begin position="233"/>
        <end position="251"/>
    </location>
</feature>
<gene>
    <name evidence="4" type="ORF">LDAN0321_LOCUS14803</name>
</gene>
<feature type="region of interest" description="Disordered" evidence="1">
    <location>
        <begin position="101"/>
        <end position="129"/>
    </location>
</feature>
<dbReference type="PANTHER" id="PTHR33975:SF2">
    <property type="entry name" value="MYELIN-ASSOCIATED OLIGODENDROCYTE BASIC PROTEIN"/>
    <property type="match status" value="1"/>
</dbReference>
<dbReference type="InterPro" id="IPR010903">
    <property type="entry name" value="DUF1517"/>
</dbReference>
<accession>A0A7S2L4Q5</accession>
<name>A0A7S2L4Q5_9STRA</name>
<dbReference type="InterPro" id="IPR053023">
    <property type="entry name" value="FLAP_modulator"/>
</dbReference>
<evidence type="ECO:0000256" key="1">
    <source>
        <dbReference type="SAM" id="MobiDB-lite"/>
    </source>
</evidence>
<feature type="transmembrane region" description="Helical" evidence="2">
    <location>
        <begin position="257"/>
        <end position="275"/>
    </location>
</feature>
<sequence length="497" mass="54112">MGFSVHARGVVVFIVILQLLFASQPSVVVSSFVPAQPSRVHIAKAKAKAKATANKVKLFNNKHNLSSMLLPPSRLGIGIPFQKHGNGFSKSLQHHTTIRMMSSSGHHQAEEGSSSSKEMDMQQHDATHKIKEEKRTTIAIVKKLLAVLALAAVLSLPLFFASSAFAVESGGRIGGSYGRSEPSVSSSTPAPTMNGYSRGFGQGFGAGYLTPRPFWGDSFGFGLGPFYRPFGGFWGGGGWGMPYFGGGVTVYSPLSGFFAFSTVSVILLVFFSALFSGSGSSSYRSVQWTNGTNVRNEGVTFCKCSVAMNVPSRDDPNSILTVLKQASKTARTDSRAGMQYLVNQVALEILRRRRTIIAANTKRSYYKRLSPAESEFNTQVIRERSKFEKELISKYGGVDFVRDTSRSFDADQERKSNYYPSRATIAVVTIMVLLEGDTKLPAIKSMNDVEEALSRIAADVKEGERLLSAEVLWTPVDCGESLSEKEVFSDYPALTTV</sequence>
<keyword evidence="2" id="KW-0812">Transmembrane</keyword>
<organism evidence="4">
    <name type="scientific">Leptocylindrus danicus</name>
    <dbReference type="NCBI Taxonomy" id="163516"/>
    <lineage>
        <taxon>Eukaryota</taxon>
        <taxon>Sar</taxon>
        <taxon>Stramenopiles</taxon>
        <taxon>Ochrophyta</taxon>
        <taxon>Bacillariophyta</taxon>
        <taxon>Coscinodiscophyceae</taxon>
        <taxon>Chaetocerotophycidae</taxon>
        <taxon>Leptocylindrales</taxon>
        <taxon>Leptocylindraceae</taxon>
        <taxon>Leptocylindrus</taxon>
    </lineage>
</organism>
<feature type="compositionally biased region" description="Polar residues" evidence="1">
    <location>
        <begin position="101"/>
        <end position="116"/>
    </location>
</feature>
<evidence type="ECO:0000256" key="2">
    <source>
        <dbReference type="SAM" id="Phobius"/>
    </source>
</evidence>
<feature type="signal peptide" evidence="3">
    <location>
        <begin position="1"/>
        <end position="22"/>
    </location>
</feature>
<feature type="transmembrane region" description="Helical" evidence="2">
    <location>
        <begin position="144"/>
        <end position="167"/>
    </location>
</feature>
<keyword evidence="3" id="KW-0732">Signal</keyword>
<proteinExistence type="predicted"/>